<organism evidence="2 3">
    <name type="scientific">Haloarchaeobius amylolyticus</name>
    <dbReference type="NCBI Taxonomy" id="1198296"/>
    <lineage>
        <taxon>Archaea</taxon>
        <taxon>Methanobacteriati</taxon>
        <taxon>Methanobacteriota</taxon>
        <taxon>Stenosarchaea group</taxon>
        <taxon>Halobacteria</taxon>
        <taxon>Halobacteriales</taxon>
        <taxon>Halorubellaceae</taxon>
        <taxon>Haloarchaeobius</taxon>
    </lineage>
</organism>
<dbReference type="RefSeq" id="WP_390283705.1">
    <property type="nucleotide sequence ID" value="NZ_JBHUDI010000001.1"/>
</dbReference>
<keyword evidence="1" id="KW-1133">Transmembrane helix</keyword>
<feature type="transmembrane region" description="Helical" evidence="1">
    <location>
        <begin position="42"/>
        <end position="60"/>
    </location>
</feature>
<protein>
    <submittedName>
        <fullName evidence="2">Uncharacterized protein</fullName>
    </submittedName>
</protein>
<reference evidence="2 3" key="1">
    <citation type="journal article" date="2019" name="Int. J. Syst. Evol. Microbiol.">
        <title>The Global Catalogue of Microorganisms (GCM) 10K type strain sequencing project: providing services to taxonomists for standard genome sequencing and annotation.</title>
        <authorList>
            <consortium name="The Broad Institute Genomics Platform"/>
            <consortium name="The Broad Institute Genome Sequencing Center for Infectious Disease"/>
            <person name="Wu L."/>
            <person name="Ma J."/>
        </authorList>
    </citation>
    <scope>NUCLEOTIDE SEQUENCE [LARGE SCALE GENOMIC DNA]</scope>
    <source>
        <strain evidence="2 3">CGMCC 1.12230</strain>
    </source>
</reference>
<name>A0ABD6BCG3_9EURY</name>
<dbReference type="EMBL" id="JBHUDI010000001">
    <property type="protein sequence ID" value="MFD1562260.1"/>
    <property type="molecule type" value="Genomic_DNA"/>
</dbReference>
<feature type="transmembrane region" description="Helical" evidence="1">
    <location>
        <begin position="12"/>
        <end position="30"/>
    </location>
</feature>
<dbReference type="Proteomes" id="UP001597076">
    <property type="component" value="Unassembled WGS sequence"/>
</dbReference>
<evidence type="ECO:0000313" key="2">
    <source>
        <dbReference type="EMBL" id="MFD1562260.1"/>
    </source>
</evidence>
<keyword evidence="3" id="KW-1185">Reference proteome</keyword>
<accession>A0ABD6BCG3</accession>
<keyword evidence="1" id="KW-0812">Transmembrane</keyword>
<proteinExistence type="predicted"/>
<comment type="caution">
    <text evidence="2">The sequence shown here is derived from an EMBL/GenBank/DDBJ whole genome shotgun (WGS) entry which is preliminary data.</text>
</comment>
<evidence type="ECO:0000313" key="3">
    <source>
        <dbReference type="Proteomes" id="UP001597076"/>
    </source>
</evidence>
<dbReference type="AlphaFoldDB" id="A0ABD6BCG3"/>
<gene>
    <name evidence="2" type="ORF">ACFR99_01575</name>
</gene>
<keyword evidence="1" id="KW-0472">Membrane</keyword>
<sequence length="72" mass="7628">MIDQLQADGVTLALPAAALGYTISGLLWLSGYPPWQRTARRLFFNVTAGLIIVLLAGSFVEMVTTAICEGGS</sequence>
<evidence type="ECO:0000256" key="1">
    <source>
        <dbReference type="SAM" id="Phobius"/>
    </source>
</evidence>